<keyword evidence="1" id="KW-0732">Signal</keyword>
<dbReference type="EMBL" id="NFZW01000003">
    <property type="protein sequence ID" value="RFA38618.1"/>
    <property type="molecule type" value="Genomic_DNA"/>
</dbReference>
<accession>A0A3E0X252</accession>
<dbReference type="SUPFAM" id="SSF50346">
    <property type="entry name" value="PRC-barrel domain"/>
    <property type="match status" value="1"/>
</dbReference>
<gene>
    <name evidence="3" type="ORF">CAL65_04600</name>
</gene>
<reference evidence="4" key="1">
    <citation type="submission" date="2017-05" db="EMBL/GenBank/DDBJ databases">
        <authorList>
            <person name="Sharma S."/>
            <person name="Sidhu C."/>
            <person name="Pinnaka A.K."/>
        </authorList>
    </citation>
    <scope>NUCLEOTIDE SEQUENCE [LARGE SCALE GENOMIC DNA]</scope>
    <source>
        <strain evidence="4">AK93</strain>
    </source>
</reference>
<evidence type="ECO:0000256" key="1">
    <source>
        <dbReference type="SAM" id="SignalP"/>
    </source>
</evidence>
<evidence type="ECO:0000259" key="2">
    <source>
        <dbReference type="Pfam" id="PF05239"/>
    </source>
</evidence>
<protein>
    <recommendedName>
        <fullName evidence="2">PRC-barrel domain-containing protein</fullName>
    </recommendedName>
</protein>
<dbReference type="Proteomes" id="UP000256763">
    <property type="component" value="Unassembled WGS sequence"/>
</dbReference>
<evidence type="ECO:0000313" key="4">
    <source>
        <dbReference type="Proteomes" id="UP000256763"/>
    </source>
</evidence>
<dbReference type="Gene3D" id="2.30.30.240">
    <property type="entry name" value="PRC-barrel domain"/>
    <property type="match status" value="1"/>
</dbReference>
<keyword evidence="4" id="KW-1185">Reference proteome</keyword>
<comment type="caution">
    <text evidence="3">The sequence shown here is derived from an EMBL/GenBank/DDBJ whole genome shotgun (WGS) entry which is preliminary data.</text>
</comment>
<name>A0A3E0X252_9GAMM</name>
<dbReference type="PANTHER" id="PTHR36505:SF1">
    <property type="entry name" value="BLR1072 PROTEIN"/>
    <property type="match status" value="1"/>
</dbReference>
<feature type="chain" id="PRO_5017595459" description="PRC-barrel domain-containing protein" evidence="1">
    <location>
        <begin position="27"/>
        <end position="183"/>
    </location>
</feature>
<dbReference type="AlphaFoldDB" id="A0A3E0X252"/>
<sequence>MARDWRRRLRTAPAVIALIAAGSASAAYAIDRPLDQVSFPSNAELTLVERHAFDASVVEMTAEELIGRDVVNLSNERLGYVNDIVQDDQGGGLYAVVATGGFMGLGEHEITVPLQQLQLAEDTELRLQSTITQSQVERIAAFNRHRYQPVTRDVAIIELAGISEEQLARTENAATNPAEDAQD</sequence>
<feature type="domain" description="PRC-barrel" evidence="2">
    <location>
        <begin position="59"/>
        <end position="117"/>
    </location>
</feature>
<feature type="signal peptide" evidence="1">
    <location>
        <begin position="1"/>
        <end position="26"/>
    </location>
</feature>
<dbReference type="InterPro" id="IPR027275">
    <property type="entry name" value="PRC-brl_dom"/>
</dbReference>
<proteinExistence type="predicted"/>
<dbReference type="InterPro" id="IPR011033">
    <property type="entry name" value="PRC_barrel-like_sf"/>
</dbReference>
<dbReference type="RefSeq" id="WP_116302346.1">
    <property type="nucleotide sequence ID" value="NZ_NFZV01000010.1"/>
</dbReference>
<dbReference type="PANTHER" id="PTHR36505">
    <property type="entry name" value="BLR1072 PROTEIN"/>
    <property type="match status" value="1"/>
</dbReference>
<evidence type="ECO:0000313" key="3">
    <source>
        <dbReference type="EMBL" id="RFA38618.1"/>
    </source>
</evidence>
<dbReference type="Pfam" id="PF05239">
    <property type="entry name" value="PRC"/>
    <property type="match status" value="1"/>
</dbReference>
<dbReference type="OrthoDB" id="286778at2"/>
<organism evidence="3 4">
    <name type="scientific">Alkalilimnicola ehrlichii</name>
    <dbReference type="NCBI Taxonomy" id="351052"/>
    <lineage>
        <taxon>Bacteria</taxon>
        <taxon>Pseudomonadati</taxon>
        <taxon>Pseudomonadota</taxon>
        <taxon>Gammaproteobacteria</taxon>
        <taxon>Chromatiales</taxon>
        <taxon>Ectothiorhodospiraceae</taxon>
        <taxon>Alkalilimnicola</taxon>
    </lineage>
</organism>